<dbReference type="SMART" id="SM00066">
    <property type="entry name" value="GAL4"/>
    <property type="match status" value="1"/>
</dbReference>
<evidence type="ECO:0000256" key="2">
    <source>
        <dbReference type="ARBA" id="ARBA00022723"/>
    </source>
</evidence>
<dbReference type="PANTHER" id="PTHR40626">
    <property type="entry name" value="MIP31509P"/>
    <property type="match status" value="1"/>
</dbReference>
<dbReference type="PROSITE" id="PS50048">
    <property type="entry name" value="ZN2_CY6_FUNGAL_2"/>
    <property type="match status" value="1"/>
</dbReference>
<keyword evidence="7" id="KW-0238">DNA-binding</keyword>
<dbReference type="SUPFAM" id="SSF57701">
    <property type="entry name" value="Zn2/Cys6 DNA-binding domain"/>
    <property type="match status" value="1"/>
</dbReference>
<keyword evidence="2" id="KW-0479">Metal-binding</keyword>
<proteinExistence type="predicted"/>
<name>A0A5N6X1W5_9EURO</name>
<dbReference type="InterPro" id="IPR051059">
    <property type="entry name" value="VerF-like"/>
</dbReference>
<evidence type="ECO:0000313" key="12">
    <source>
        <dbReference type="EMBL" id="KAE8327215.1"/>
    </source>
</evidence>
<dbReference type="GO" id="GO:0008270">
    <property type="term" value="F:zinc ion binding"/>
    <property type="evidence" value="ECO:0007669"/>
    <property type="project" value="UniProtKB-KW"/>
</dbReference>
<dbReference type="InterPro" id="IPR036864">
    <property type="entry name" value="Zn2-C6_fun-type_DNA-bd_sf"/>
</dbReference>
<protein>
    <recommendedName>
        <fullName evidence="11">Zn(2)-C6 fungal-type domain-containing protein</fullName>
    </recommendedName>
</protein>
<dbReference type="GO" id="GO:0000785">
    <property type="term" value="C:chromatin"/>
    <property type="evidence" value="ECO:0007669"/>
    <property type="project" value="TreeGrafter"/>
</dbReference>
<keyword evidence="5" id="KW-0862">Zinc</keyword>
<accession>A0A5N6X1W5</accession>
<evidence type="ECO:0000313" key="13">
    <source>
        <dbReference type="Proteomes" id="UP000325945"/>
    </source>
</evidence>
<evidence type="ECO:0000256" key="10">
    <source>
        <dbReference type="SAM" id="MobiDB-lite"/>
    </source>
</evidence>
<comment type="subcellular location">
    <subcellularLocation>
        <location evidence="1">Nucleus</location>
    </subcellularLocation>
</comment>
<evidence type="ECO:0000259" key="11">
    <source>
        <dbReference type="PROSITE" id="PS50048"/>
    </source>
</evidence>
<dbReference type="CDD" id="cd00067">
    <property type="entry name" value="GAL4"/>
    <property type="match status" value="1"/>
</dbReference>
<dbReference type="PANTHER" id="PTHR40626:SF3">
    <property type="entry name" value="TRANSCRIPTION FACTOR WITH C2H2 AND ZN(2)-CYS(6) DNA BINDING DOMAIN (EUROFUNG)-RELATED"/>
    <property type="match status" value="1"/>
</dbReference>
<evidence type="ECO:0000256" key="7">
    <source>
        <dbReference type="ARBA" id="ARBA00023125"/>
    </source>
</evidence>
<evidence type="ECO:0000256" key="8">
    <source>
        <dbReference type="ARBA" id="ARBA00023163"/>
    </source>
</evidence>
<evidence type="ECO:0000256" key="9">
    <source>
        <dbReference type="ARBA" id="ARBA00023242"/>
    </source>
</evidence>
<dbReference type="InterPro" id="IPR007219">
    <property type="entry name" value="XnlR_reg_dom"/>
</dbReference>
<dbReference type="InterPro" id="IPR001138">
    <property type="entry name" value="Zn2Cys6_DnaBD"/>
</dbReference>
<evidence type="ECO:0000256" key="4">
    <source>
        <dbReference type="ARBA" id="ARBA00022771"/>
    </source>
</evidence>
<dbReference type="GO" id="GO:0009893">
    <property type="term" value="P:positive regulation of metabolic process"/>
    <property type="evidence" value="ECO:0007669"/>
    <property type="project" value="UniProtKB-ARBA"/>
</dbReference>
<dbReference type="AlphaFoldDB" id="A0A5N6X1W5"/>
<dbReference type="CDD" id="cd12148">
    <property type="entry name" value="fungal_TF_MHR"/>
    <property type="match status" value="1"/>
</dbReference>
<keyword evidence="6" id="KW-0805">Transcription regulation</keyword>
<evidence type="ECO:0000256" key="5">
    <source>
        <dbReference type="ARBA" id="ARBA00022833"/>
    </source>
</evidence>
<feature type="region of interest" description="Disordered" evidence="10">
    <location>
        <begin position="1"/>
        <end position="22"/>
    </location>
</feature>
<reference evidence="13" key="1">
    <citation type="submission" date="2019-04" db="EMBL/GenBank/DDBJ databases">
        <title>Friends and foes A comparative genomics studyof 23 Aspergillus species from section Flavi.</title>
        <authorList>
            <consortium name="DOE Joint Genome Institute"/>
            <person name="Kjaerbolling I."/>
            <person name="Vesth T."/>
            <person name="Frisvad J.C."/>
            <person name="Nybo J.L."/>
            <person name="Theobald S."/>
            <person name="Kildgaard S."/>
            <person name="Isbrandt T."/>
            <person name="Kuo A."/>
            <person name="Sato A."/>
            <person name="Lyhne E.K."/>
            <person name="Kogle M.E."/>
            <person name="Wiebenga A."/>
            <person name="Kun R.S."/>
            <person name="Lubbers R.J."/>
            <person name="Makela M.R."/>
            <person name="Barry K."/>
            <person name="Chovatia M."/>
            <person name="Clum A."/>
            <person name="Daum C."/>
            <person name="Haridas S."/>
            <person name="He G."/>
            <person name="LaButti K."/>
            <person name="Lipzen A."/>
            <person name="Mondo S."/>
            <person name="Riley R."/>
            <person name="Salamov A."/>
            <person name="Simmons B.A."/>
            <person name="Magnuson J.K."/>
            <person name="Henrissat B."/>
            <person name="Mortensen U.H."/>
            <person name="Larsen T.O."/>
            <person name="Devries R.P."/>
            <person name="Grigoriev I.V."/>
            <person name="Machida M."/>
            <person name="Baker S.E."/>
            <person name="Andersen M.R."/>
        </authorList>
    </citation>
    <scope>NUCLEOTIDE SEQUENCE [LARGE SCALE GENOMIC DNA]</scope>
    <source>
        <strain evidence="13">CBS 130017</strain>
    </source>
</reference>
<dbReference type="Pfam" id="PF04082">
    <property type="entry name" value="Fungal_trans"/>
    <property type="match status" value="1"/>
</dbReference>
<feature type="domain" description="Zn(2)-C6 fungal-type" evidence="11">
    <location>
        <begin position="74"/>
        <end position="103"/>
    </location>
</feature>
<dbReference type="GO" id="GO:0006351">
    <property type="term" value="P:DNA-templated transcription"/>
    <property type="evidence" value="ECO:0007669"/>
    <property type="project" value="InterPro"/>
</dbReference>
<evidence type="ECO:0000256" key="6">
    <source>
        <dbReference type="ARBA" id="ARBA00023015"/>
    </source>
</evidence>
<dbReference type="GO" id="GO:0000981">
    <property type="term" value="F:DNA-binding transcription factor activity, RNA polymerase II-specific"/>
    <property type="evidence" value="ECO:0007669"/>
    <property type="project" value="InterPro"/>
</dbReference>
<dbReference type="Pfam" id="PF00172">
    <property type="entry name" value="Zn_clus"/>
    <property type="match status" value="1"/>
</dbReference>
<dbReference type="Proteomes" id="UP000325945">
    <property type="component" value="Unassembled WGS sequence"/>
</dbReference>
<keyword evidence="13" id="KW-1185">Reference proteome</keyword>
<evidence type="ECO:0000256" key="3">
    <source>
        <dbReference type="ARBA" id="ARBA00022737"/>
    </source>
</evidence>
<organism evidence="12 13">
    <name type="scientific">Aspergillus sergii</name>
    <dbReference type="NCBI Taxonomy" id="1034303"/>
    <lineage>
        <taxon>Eukaryota</taxon>
        <taxon>Fungi</taxon>
        <taxon>Dikarya</taxon>
        <taxon>Ascomycota</taxon>
        <taxon>Pezizomycotina</taxon>
        <taxon>Eurotiomycetes</taxon>
        <taxon>Eurotiomycetidae</taxon>
        <taxon>Eurotiales</taxon>
        <taxon>Aspergillaceae</taxon>
        <taxon>Aspergillus</taxon>
        <taxon>Aspergillus subgen. Circumdati</taxon>
    </lineage>
</organism>
<keyword evidence="8" id="KW-0804">Transcription</keyword>
<dbReference type="GO" id="GO:0005634">
    <property type="term" value="C:nucleus"/>
    <property type="evidence" value="ECO:0007669"/>
    <property type="project" value="UniProtKB-SubCell"/>
</dbReference>
<dbReference type="EMBL" id="ML741793">
    <property type="protein sequence ID" value="KAE8327215.1"/>
    <property type="molecule type" value="Genomic_DNA"/>
</dbReference>
<evidence type="ECO:0000256" key="1">
    <source>
        <dbReference type="ARBA" id="ARBA00004123"/>
    </source>
</evidence>
<sequence>MDPASQDTANLDQVEDQQQLSSPDRVPIACQFCVRPFTRRDALTRHWKTCRARLASGVNIPSLPPRTRGKKRKACNRCARLKRACNAGLPCGTCLSKRQECSYTKHQDSQIYTENPSEDIPPPGRCFLDDLDNVSSVGLEIPSPWTRLDRSDGPPLSDEARALNWFEMALSPTTISLSYELIPRSPQPNVGTHGKFEFLARITSAVGLANSFNYDYVNHWLRTGSDEEEGGKSQLPSGISFGYCSRRAIHQGPSHQGIEDSAQFGLDDWAVHPLAMKSQEIMSGLKDTVCHKRRRSAIAFEWSALMERMCLSFFSPPNLCRFLDSFWESWYPNCPIIHKPTFQTANASPILVAAMAIIGSCVSPNQQDNENSKVWLDSVEEMVFDNEALQEDCLDFDCDGVARYQARRFEALQAAYFVCLFQNWEGSDTTKRRIRRGLYDTVIAVTRDLQLASAARHDSHLVDDITHFEWQRFVQIEERIRTLSFVFLLDTAFVIFNNRPPRMFVAELMMNVNCPEAAFQAESASDCFFHLKEWAVNMSQRPFSMSSAIETVCHPNLDLATRNAYVQLAIGMLLYQLQNSLAPTAAFENIENGMENWRNTWDQMRLLRPDYDRDDVEPASWRRNGFMKNASEYWLLCRGILDGIRSSASETNRFARRTLDKYDETDLSQVNDLISKFK</sequence>
<keyword evidence="4" id="KW-0863">Zinc-finger</keyword>
<dbReference type="GO" id="GO:0000978">
    <property type="term" value="F:RNA polymerase II cis-regulatory region sequence-specific DNA binding"/>
    <property type="evidence" value="ECO:0007669"/>
    <property type="project" value="InterPro"/>
</dbReference>
<keyword evidence="9" id="KW-0539">Nucleus</keyword>
<keyword evidence="3" id="KW-0677">Repeat</keyword>
<gene>
    <name evidence="12" type="ORF">BDV39DRAFT_205068</name>
</gene>